<dbReference type="InterPro" id="IPR009045">
    <property type="entry name" value="Zn_M74/Hedgehog-like"/>
</dbReference>
<comment type="caution">
    <text evidence="4">The sequence shown here is derived from an EMBL/GenBank/DDBJ whole genome shotgun (WGS) entry which is preliminary data.</text>
</comment>
<name>A0ABW1X5C8_9CELL</name>
<dbReference type="EMBL" id="JBHSTM010000002">
    <property type="protein sequence ID" value="MFC6423684.1"/>
    <property type="molecule type" value="Genomic_DNA"/>
</dbReference>
<feature type="signal peptide" evidence="2">
    <location>
        <begin position="1"/>
        <end position="41"/>
    </location>
</feature>
<dbReference type="Proteomes" id="UP001596305">
    <property type="component" value="Unassembled WGS sequence"/>
</dbReference>
<feature type="region of interest" description="Disordered" evidence="1">
    <location>
        <begin position="189"/>
        <end position="235"/>
    </location>
</feature>
<dbReference type="GO" id="GO:0016787">
    <property type="term" value="F:hydrolase activity"/>
    <property type="evidence" value="ECO:0007669"/>
    <property type="project" value="UniProtKB-KW"/>
</dbReference>
<protein>
    <submittedName>
        <fullName evidence="4">M15 family metallopeptidase</fullName>
        <ecNumber evidence="4">3.4.-.-</ecNumber>
    </submittedName>
</protein>
<evidence type="ECO:0000259" key="3">
    <source>
        <dbReference type="Pfam" id="PF02557"/>
    </source>
</evidence>
<dbReference type="RefSeq" id="WP_225227380.1">
    <property type="nucleotide sequence ID" value="NZ_BAAAIY010000005.1"/>
</dbReference>
<reference evidence="5" key="1">
    <citation type="journal article" date="2019" name="Int. J. Syst. Evol. Microbiol.">
        <title>The Global Catalogue of Microorganisms (GCM) 10K type strain sequencing project: providing services to taxonomists for standard genome sequencing and annotation.</title>
        <authorList>
            <consortium name="The Broad Institute Genomics Platform"/>
            <consortium name="The Broad Institute Genome Sequencing Center for Infectious Disease"/>
            <person name="Wu L."/>
            <person name="Ma J."/>
        </authorList>
    </citation>
    <scope>NUCLEOTIDE SEQUENCE [LARGE SCALE GENOMIC DNA]</scope>
    <source>
        <strain evidence="5">CCUG 47105</strain>
    </source>
</reference>
<sequence>MGKHSQRRFAATLPGRSLRRRSPFAIAAALATVAVTTTAGAASMTTSPDGSQAATASASAPVTSAAGPVATTPEEKSALDAASTQLVRAEYLASEGTSSLTPEQLAQVTATRDQLRQLLDVTRTSETAARGTTTIGSATDPTLAASTALETGAALDTSASLDDATTLAAGTADGTSADETLDGRDTFRASRAGADGREPLTTDGTAEAPEASTDTATTSPEEAAQTTTDQATTGAVTAGTTADPVIDHAQVAPTTTEIGAATEALRTVLDAAAVAVSVQPAPTAEEIAAQQAAEEAAQRAAMAAQLAAWANSTAGYSNGTIPESLLCSPSFAPGQLVRCDAAYQLEQLNVAYRAAFGTDISVTSSYRSFGSQVAVKASKGYLAAAPGTSNHGMAQALDLGGGISSFGSAQYAWMRANAPAYGWDNPEWARQGGSKPEAWHWEYGTTY</sequence>
<feature type="compositionally biased region" description="Low complexity" evidence="1">
    <location>
        <begin position="220"/>
        <end position="235"/>
    </location>
</feature>
<proteinExistence type="predicted"/>
<feature type="compositionally biased region" description="Basic and acidic residues" evidence="1">
    <location>
        <begin position="189"/>
        <end position="200"/>
    </location>
</feature>
<evidence type="ECO:0000313" key="5">
    <source>
        <dbReference type="Proteomes" id="UP001596305"/>
    </source>
</evidence>
<feature type="domain" description="D-alanyl-D-alanine carboxypeptidase-like core" evidence="3">
    <location>
        <begin position="337"/>
        <end position="443"/>
    </location>
</feature>
<evidence type="ECO:0000313" key="4">
    <source>
        <dbReference type="EMBL" id="MFC6423684.1"/>
    </source>
</evidence>
<gene>
    <name evidence="4" type="ORF">ACFP71_02510</name>
</gene>
<accession>A0ABW1X5C8</accession>
<dbReference type="Pfam" id="PF02557">
    <property type="entry name" value="VanY"/>
    <property type="match status" value="1"/>
</dbReference>
<dbReference type="SUPFAM" id="SSF55166">
    <property type="entry name" value="Hedgehog/DD-peptidase"/>
    <property type="match status" value="1"/>
</dbReference>
<feature type="region of interest" description="Disordered" evidence="1">
    <location>
        <begin position="41"/>
        <end position="78"/>
    </location>
</feature>
<dbReference type="EC" id="3.4.-.-" evidence="4"/>
<feature type="chain" id="PRO_5047068693" evidence="2">
    <location>
        <begin position="42"/>
        <end position="447"/>
    </location>
</feature>
<dbReference type="Gene3D" id="3.30.1380.10">
    <property type="match status" value="1"/>
</dbReference>
<keyword evidence="5" id="KW-1185">Reference proteome</keyword>
<keyword evidence="4" id="KW-0378">Hydrolase</keyword>
<keyword evidence="2" id="KW-0732">Signal</keyword>
<evidence type="ECO:0000256" key="1">
    <source>
        <dbReference type="SAM" id="MobiDB-lite"/>
    </source>
</evidence>
<feature type="compositionally biased region" description="Low complexity" evidence="1">
    <location>
        <begin position="53"/>
        <end position="72"/>
    </location>
</feature>
<evidence type="ECO:0000256" key="2">
    <source>
        <dbReference type="SAM" id="SignalP"/>
    </source>
</evidence>
<organism evidence="4 5">
    <name type="scientific">Oerskovia paurometabola</name>
    <dbReference type="NCBI Taxonomy" id="162170"/>
    <lineage>
        <taxon>Bacteria</taxon>
        <taxon>Bacillati</taxon>
        <taxon>Actinomycetota</taxon>
        <taxon>Actinomycetes</taxon>
        <taxon>Micrococcales</taxon>
        <taxon>Cellulomonadaceae</taxon>
        <taxon>Oerskovia</taxon>
    </lineage>
</organism>
<dbReference type="CDD" id="cd14814">
    <property type="entry name" value="Peptidase_M15"/>
    <property type="match status" value="1"/>
</dbReference>
<dbReference type="InterPro" id="IPR003709">
    <property type="entry name" value="VanY-like_core_dom"/>
</dbReference>